<reference evidence="2" key="1">
    <citation type="journal article" date="2021" name="Nat. Commun.">
        <title>Genetic determinants of endophytism in the Arabidopsis root mycobiome.</title>
        <authorList>
            <person name="Mesny F."/>
            <person name="Miyauchi S."/>
            <person name="Thiergart T."/>
            <person name="Pickel B."/>
            <person name="Atanasova L."/>
            <person name="Karlsson M."/>
            <person name="Huettel B."/>
            <person name="Barry K.W."/>
            <person name="Haridas S."/>
            <person name="Chen C."/>
            <person name="Bauer D."/>
            <person name="Andreopoulos W."/>
            <person name="Pangilinan J."/>
            <person name="LaButti K."/>
            <person name="Riley R."/>
            <person name="Lipzen A."/>
            <person name="Clum A."/>
            <person name="Drula E."/>
            <person name="Henrissat B."/>
            <person name="Kohler A."/>
            <person name="Grigoriev I.V."/>
            <person name="Martin F.M."/>
            <person name="Hacquard S."/>
        </authorList>
    </citation>
    <scope>NUCLEOTIDE SEQUENCE</scope>
    <source>
        <strain evidence="2">MPI-SDFR-AT-0068</strain>
    </source>
</reference>
<keyword evidence="3" id="KW-1185">Reference proteome</keyword>
<protein>
    <recommendedName>
        <fullName evidence="1">2EXR domain-containing protein</fullName>
    </recommendedName>
</protein>
<proteinExistence type="predicted"/>
<dbReference type="Pfam" id="PF20150">
    <property type="entry name" value="2EXR"/>
    <property type="match status" value="1"/>
</dbReference>
<evidence type="ECO:0000259" key="1">
    <source>
        <dbReference type="Pfam" id="PF20150"/>
    </source>
</evidence>
<sequence length="332" mass="39298">MSTFLKFPDLPRELRDMIWSFVIRDDNPGVHIFGYFDDKKKDMTESRRLISCGQKSWTYAALPWRHYFDSLDENRSDENVSTYLIDGGLWTACKESRLIMEKHFRQSEWPKAQECDKYYGGLTKEIFKMPATGYFQGGELHCLTVFPYRDLFVLQMDDIARGGWWTSGLNSPLGKNLRGCQGVRHLAIEYRPEWLEGSHYMWHHIKHTLMDAIFDIGHSLCKLWFIDHTLKRSENAPAFKEITDNSWDMNAFYAADRKFLEVDTFDYLKIKTDWQYVKPVWDKSDRKHSSSREFVSSLEYMIDEREEVDDPDATEIELEDYCFIGLLGWDDL</sequence>
<comment type="caution">
    <text evidence="2">The sequence shown here is derived from an EMBL/GenBank/DDBJ whole genome shotgun (WGS) entry which is preliminary data.</text>
</comment>
<accession>A0A8K0RQB3</accession>
<feature type="domain" description="2EXR" evidence="1">
    <location>
        <begin position="4"/>
        <end position="103"/>
    </location>
</feature>
<gene>
    <name evidence="2" type="ORF">BKA59DRAFT_408437</name>
</gene>
<organism evidence="2 3">
    <name type="scientific">Fusarium tricinctum</name>
    <dbReference type="NCBI Taxonomy" id="61284"/>
    <lineage>
        <taxon>Eukaryota</taxon>
        <taxon>Fungi</taxon>
        <taxon>Dikarya</taxon>
        <taxon>Ascomycota</taxon>
        <taxon>Pezizomycotina</taxon>
        <taxon>Sordariomycetes</taxon>
        <taxon>Hypocreomycetidae</taxon>
        <taxon>Hypocreales</taxon>
        <taxon>Nectriaceae</taxon>
        <taxon>Fusarium</taxon>
        <taxon>Fusarium tricinctum species complex</taxon>
    </lineage>
</organism>
<dbReference type="Proteomes" id="UP000813427">
    <property type="component" value="Unassembled WGS sequence"/>
</dbReference>
<name>A0A8K0RQB3_9HYPO</name>
<dbReference type="AlphaFoldDB" id="A0A8K0RQB3"/>
<evidence type="ECO:0000313" key="2">
    <source>
        <dbReference type="EMBL" id="KAH7233591.1"/>
    </source>
</evidence>
<evidence type="ECO:0000313" key="3">
    <source>
        <dbReference type="Proteomes" id="UP000813427"/>
    </source>
</evidence>
<dbReference type="OrthoDB" id="3596450at2759"/>
<dbReference type="EMBL" id="JAGPXF010000008">
    <property type="protein sequence ID" value="KAH7233591.1"/>
    <property type="molecule type" value="Genomic_DNA"/>
</dbReference>
<dbReference type="InterPro" id="IPR045518">
    <property type="entry name" value="2EXR"/>
</dbReference>